<evidence type="ECO:0000313" key="2">
    <source>
        <dbReference type="Proteomes" id="UP000236291"/>
    </source>
</evidence>
<evidence type="ECO:0000313" key="1">
    <source>
        <dbReference type="EMBL" id="PNX97810.1"/>
    </source>
</evidence>
<proteinExistence type="predicted"/>
<dbReference type="EMBL" id="ASHM01015972">
    <property type="protein sequence ID" value="PNX97810.1"/>
    <property type="molecule type" value="Genomic_DNA"/>
</dbReference>
<reference evidence="1 2" key="2">
    <citation type="journal article" date="2017" name="Front. Plant Sci.">
        <title>Gene Classification and Mining of Molecular Markers Useful in Red Clover (Trifolium pratense) Breeding.</title>
        <authorList>
            <person name="Istvanek J."/>
            <person name="Dluhosova J."/>
            <person name="Dluhos P."/>
            <person name="Patkova L."/>
            <person name="Nedelnik J."/>
            <person name="Repkova J."/>
        </authorList>
    </citation>
    <scope>NUCLEOTIDE SEQUENCE [LARGE SCALE GENOMIC DNA]</scope>
    <source>
        <strain evidence="2">cv. Tatra</strain>
        <tissue evidence="1">Young leaves</tissue>
    </source>
</reference>
<organism evidence="1 2">
    <name type="scientific">Trifolium pratense</name>
    <name type="common">Red clover</name>
    <dbReference type="NCBI Taxonomy" id="57577"/>
    <lineage>
        <taxon>Eukaryota</taxon>
        <taxon>Viridiplantae</taxon>
        <taxon>Streptophyta</taxon>
        <taxon>Embryophyta</taxon>
        <taxon>Tracheophyta</taxon>
        <taxon>Spermatophyta</taxon>
        <taxon>Magnoliopsida</taxon>
        <taxon>eudicotyledons</taxon>
        <taxon>Gunneridae</taxon>
        <taxon>Pentapetalae</taxon>
        <taxon>rosids</taxon>
        <taxon>fabids</taxon>
        <taxon>Fabales</taxon>
        <taxon>Fabaceae</taxon>
        <taxon>Papilionoideae</taxon>
        <taxon>50 kb inversion clade</taxon>
        <taxon>NPAAA clade</taxon>
        <taxon>Hologalegina</taxon>
        <taxon>IRL clade</taxon>
        <taxon>Trifolieae</taxon>
        <taxon>Trifolium</taxon>
    </lineage>
</organism>
<reference evidence="1 2" key="1">
    <citation type="journal article" date="2014" name="Am. J. Bot.">
        <title>Genome assembly and annotation for red clover (Trifolium pratense; Fabaceae).</title>
        <authorList>
            <person name="Istvanek J."/>
            <person name="Jaros M."/>
            <person name="Krenek A."/>
            <person name="Repkova J."/>
        </authorList>
    </citation>
    <scope>NUCLEOTIDE SEQUENCE [LARGE SCALE GENOMIC DNA]</scope>
    <source>
        <strain evidence="2">cv. Tatra</strain>
        <tissue evidence="1">Young leaves</tissue>
    </source>
</reference>
<comment type="caution">
    <text evidence="1">The sequence shown here is derived from an EMBL/GenBank/DDBJ whole genome shotgun (WGS) entry which is preliminary data.</text>
</comment>
<name>A0A2K3N427_TRIPR</name>
<gene>
    <name evidence="1" type="ORF">L195_g021044</name>
</gene>
<sequence length="145" mass="16912">VVTIEETKELSDIKIEDLLEEHHGQASWKQFNGSRRQGKCGHSKARWQECKSREGTICVWDEMQFDECRLKEKAMAQEVAQEVWTFEFQKLMSAKFKRHGVRHAKDCGSSRYLHSLLKDCGSSRYLHSLLNRQAVPDQPSRIAYL</sequence>
<feature type="non-terminal residue" evidence="1">
    <location>
        <position position="1"/>
    </location>
</feature>
<dbReference type="Proteomes" id="UP000236291">
    <property type="component" value="Unassembled WGS sequence"/>
</dbReference>
<dbReference type="AlphaFoldDB" id="A0A2K3N427"/>
<protein>
    <submittedName>
        <fullName evidence="1">Uncharacterized protein</fullName>
    </submittedName>
</protein>
<accession>A0A2K3N427</accession>